<accession>A0A2U2N2R9</accession>
<reference evidence="5 6" key="1">
    <citation type="submission" date="2018-05" db="EMBL/GenBank/DDBJ databases">
        <title>Spiribacter halobius sp. nov., a moderately halophilic bacterium isolated from marine solar saltern.</title>
        <authorList>
            <person name="Zheng W.-S."/>
            <person name="Lu D.-C."/>
            <person name="Du Z.-J."/>
        </authorList>
    </citation>
    <scope>NUCLEOTIDE SEQUENCE [LARGE SCALE GENOMIC DNA]</scope>
    <source>
        <strain evidence="5 6">E85</strain>
    </source>
</reference>
<feature type="domain" description="SHSP" evidence="4">
    <location>
        <begin position="50"/>
        <end position="167"/>
    </location>
</feature>
<organism evidence="5 6">
    <name type="scientific">Sediminicurvatus halobius</name>
    <dbReference type="NCBI Taxonomy" id="2182432"/>
    <lineage>
        <taxon>Bacteria</taxon>
        <taxon>Pseudomonadati</taxon>
        <taxon>Pseudomonadota</taxon>
        <taxon>Gammaproteobacteria</taxon>
        <taxon>Chromatiales</taxon>
        <taxon>Ectothiorhodospiraceae</taxon>
        <taxon>Sediminicurvatus</taxon>
    </lineage>
</organism>
<evidence type="ECO:0000256" key="3">
    <source>
        <dbReference type="RuleBase" id="RU003616"/>
    </source>
</evidence>
<dbReference type="AlphaFoldDB" id="A0A2U2N2R9"/>
<dbReference type="PANTHER" id="PTHR46733">
    <property type="entry name" value="26.5 KDA HEAT SHOCK PROTEIN, MITOCHONDRIAL"/>
    <property type="match status" value="1"/>
</dbReference>
<sequence length="167" mass="18975">MDNLSGWHKGLSRAWDQLTEGWQELRERASHALTRFYPRRTGNEVETVSDQLTHYGPGWGMLAAEVNDDGSTIEVRLEVPGMEPDGFDLHVNDDLLIIRGEKHAEREGEQGRFYLMERAYGRFERVVPLPAAVDDSRAKATYRRGVLTVRLPKVSGSVARRIEVNRG</sequence>
<evidence type="ECO:0000313" key="6">
    <source>
        <dbReference type="Proteomes" id="UP000245474"/>
    </source>
</evidence>
<dbReference type="OrthoDB" id="9792695at2"/>
<evidence type="ECO:0000313" key="5">
    <source>
        <dbReference type="EMBL" id="PWG63347.1"/>
    </source>
</evidence>
<dbReference type="InterPro" id="IPR044587">
    <property type="entry name" value="HSP21-like"/>
</dbReference>
<dbReference type="InterPro" id="IPR008978">
    <property type="entry name" value="HSP20-like_chaperone"/>
</dbReference>
<keyword evidence="6" id="KW-1185">Reference proteome</keyword>
<dbReference type="PROSITE" id="PS01031">
    <property type="entry name" value="SHSP"/>
    <property type="match status" value="1"/>
</dbReference>
<dbReference type="Pfam" id="PF00011">
    <property type="entry name" value="HSP20"/>
    <property type="match status" value="1"/>
</dbReference>
<dbReference type="EMBL" id="QFFI01000011">
    <property type="protein sequence ID" value="PWG63347.1"/>
    <property type="molecule type" value="Genomic_DNA"/>
</dbReference>
<keyword evidence="1" id="KW-0346">Stress response</keyword>
<dbReference type="RefSeq" id="WP_109678232.1">
    <property type="nucleotide sequence ID" value="NZ_CP086615.1"/>
</dbReference>
<comment type="similarity">
    <text evidence="2 3">Belongs to the small heat shock protein (HSP20) family.</text>
</comment>
<dbReference type="Proteomes" id="UP000245474">
    <property type="component" value="Unassembled WGS sequence"/>
</dbReference>
<protein>
    <submittedName>
        <fullName evidence="5">Heat-shock protein Hsp20</fullName>
    </submittedName>
</protein>
<dbReference type="InterPro" id="IPR002068">
    <property type="entry name" value="A-crystallin/Hsp20_dom"/>
</dbReference>
<dbReference type="CDD" id="cd06464">
    <property type="entry name" value="ACD_sHsps-like"/>
    <property type="match status" value="1"/>
</dbReference>
<gene>
    <name evidence="5" type="ORF">DEM34_08535</name>
</gene>
<proteinExistence type="inferred from homology"/>
<comment type="caution">
    <text evidence="5">The sequence shown here is derived from an EMBL/GenBank/DDBJ whole genome shotgun (WGS) entry which is preliminary data.</text>
</comment>
<evidence type="ECO:0000256" key="1">
    <source>
        <dbReference type="ARBA" id="ARBA00023016"/>
    </source>
</evidence>
<name>A0A2U2N2R9_9GAMM</name>
<dbReference type="PANTHER" id="PTHR46733:SF4">
    <property type="entry name" value="HEAT SHOCK PROTEIN 21, CHLOROPLASTIC"/>
    <property type="match status" value="1"/>
</dbReference>
<dbReference type="Gene3D" id="2.60.40.790">
    <property type="match status" value="1"/>
</dbReference>
<dbReference type="GO" id="GO:0009408">
    <property type="term" value="P:response to heat"/>
    <property type="evidence" value="ECO:0007669"/>
    <property type="project" value="InterPro"/>
</dbReference>
<dbReference type="SUPFAM" id="SSF49764">
    <property type="entry name" value="HSP20-like chaperones"/>
    <property type="match status" value="1"/>
</dbReference>
<evidence type="ECO:0000256" key="2">
    <source>
        <dbReference type="PROSITE-ProRule" id="PRU00285"/>
    </source>
</evidence>
<evidence type="ECO:0000259" key="4">
    <source>
        <dbReference type="PROSITE" id="PS01031"/>
    </source>
</evidence>